<keyword evidence="2" id="KW-1185">Reference proteome</keyword>
<sequence>MARPTSRFLE</sequence>
<evidence type="ECO:0000313" key="1">
    <source>
        <dbReference type="EMBL" id="MPD02720.1"/>
    </source>
</evidence>
<reference evidence="1 2" key="1">
    <citation type="submission" date="2019-05" db="EMBL/GenBank/DDBJ databases">
        <title>Another draft genome of Portunus trituberculatus and its Hox gene families provides insights of decapod evolution.</title>
        <authorList>
            <person name="Jeong J.-H."/>
            <person name="Song I."/>
            <person name="Kim S."/>
            <person name="Choi T."/>
            <person name="Kim D."/>
            <person name="Ryu S."/>
            <person name="Kim W."/>
        </authorList>
    </citation>
    <scope>NUCLEOTIDE SEQUENCE [LARGE SCALE GENOMIC DNA]</scope>
    <source>
        <tissue evidence="1">Muscle</tissue>
    </source>
</reference>
<proteinExistence type="predicted"/>
<dbReference type="Proteomes" id="UP000324222">
    <property type="component" value="Unassembled WGS sequence"/>
</dbReference>
<organism evidence="1 2">
    <name type="scientific">Portunus trituberculatus</name>
    <name type="common">Swimming crab</name>
    <name type="synonym">Neptunus trituberculatus</name>
    <dbReference type="NCBI Taxonomy" id="210409"/>
    <lineage>
        <taxon>Eukaryota</taxon>
        <taxon>Metazoa</taxon>
        <taxon>Ecdysozoa</taxon>
        <taxon>Arthropoda</taxon>
        <taxon>Crustacea</taxon>
        <taxon>Multicrustacea</taxon>
        <taxon>Malacostraca</taxon>
        <taxon>Eumalacostraca</taxon>
        <taxon>Eucarida</taxon>
        <taxon>Decapoda</taxon>
        <taxon>Pleocyemata</taxon>
        <taxon>Brachyura</taxon>
        <taxon>Eubrachyura</taxon>
        <taxon>Portunoidea</taxon>
        <taxon>Portunidae</taxon>
        <taxon>Portuninae</taxon>
        <taxon>Portunus</taxon>
    </lineage>
</organism>
<name>A0A5B7K6R5_PORTR</name>
<protein>
    <submittedName>
        <fullName evidence="1">Uncharacterized protein</fullName>
    </submittedName>
</protein>
<comment type="caution">
    <text evidence="1">The sequence shown here is derived from an EMBL/GenBank/DDBJ whole genome shotgun (WGS) entry which is preliminary data.</text>
</comment>
<gene>
    <name evidence="1" type="ORF">E2C01_098318</name>
</gene>
<dbReference type="EMBL" id="VSRR010132813">
    <property type="protein sequence ID" value="MPD02720.1"/>
    <property type="molecule type" value="Genomic_DNA"/>
</dbReference>
<accession>A0A5B7K6R5</accession>
<evidence type="ECO:0000313" key="2">
    <source>
        <dbReference type="Proteomes" id="UP000324222"/>
    </source>
</evidence>